<evidence type="ECO:0000256" key="7">
    <source>
        <dbReference type="ARBA" id="ARBA00022670"/>
    </source>
</evidence>
<dbReference type="GO" id="GO:0016285">
    <property type="term" value="F:alanyl aminopeptidase activity"/>
    <property type="evidence" value="ECO:0007669"/>
    <property type="project" value="UniProtKB-EC"/>
</dbReference>
<dbReference type="PROSITE" id="PS51257">
    <property type="entry name" value="PROKAR_LIPOPROTEIN"/>
    <property type="match status" value="1"/>
</dbReference>
<evidence type="ECO:0000313" key="16">
    <source>
        <dbReference type="EMBL" id="NEN25471.1"/>
    </source>
</evidence>
<feature type="binding site" evidence="14">
    <location>
        <position position="319"/>
    </location>
    <ligand>
        <name>Zn(2+)</name>
        <dbReference type="ChEBI" id="CHEBI:29105"/>
        <note>catalytic</note>
    </ligand>
</feature>
<dbReference type="InterPro" id="IPR001930">
    <property type="entry name" value="Peptidase_M1"/>
</dbReference>
<evidence type="ECO:0000256" key="1">
    <source>
        <dbReference type="ARBA" id="ARBA00000098"/>
    </source>
</evidence>
<dbReference type="CDD" id="cd09599">
    <property type="entry name" value="M1_LTA4H"/>
    <property type="match status" value="1"/>
</dbReference>
<dbReference type="Pfam" id="PF17900">
    <property type="entry name" value="Peptidase_M1_N"/>
    <property type="match status" value="1"/>
</dbReference>
<dbReference type="GO" id="GO:0008270">
    <property type="term" value="F:zinc ion binding"/>
    <property type="evidence" value="ECO:0007669"/>
    <property type="project" value="InterPro"/>
</dbReference>
<dbReference type="EMBL" id="JAAGVY010000055">
    <property type="protein sequence ID" value="NEN25471.1"/>
    <property type="molecule type" value="Genomic_DNA"/>
</dbReference>
<organism evidence="16 17">
    <name type="scientific">Cryomorpha ignava</name>
    <dbReference type="NCBI Taxonomy" id="101383"/>
    <lineage>
        <taxon>Bacteria</taxon>
        <taxon>Pseudomonadati</taxon>
        <taxon>Bacteroidota</taxon>
        <taxon>Flavobacteriia</taxon>
        <taxon>Flavobacteriales</taxon>
        <taxon>Cryomorphaceae</taxon>
        <taxon>Cryomorpha</taxon>
    </lineage>
</organism>
<evidence type="ECO:0000256" key="9">
    <source>
        <dbReference type="ARBA" id="ARBA00022801"/>
    </source>
</evidence>
<dbReference type="Pfam" id="PF01433">
    <property type="entry name" value="Peptidase_M1"/>
    <property type="match status" value="1"/>
</dbReference>
<keyword evidence="7" id="KW-0645">Protease</keyword>
<keyword evidence="10 14" id="KW-0862">Zinc</keyword>
<dbReference type="InterPro" id="IPR015211">
    <property type="entry name" value="Peptidase_M1_C"/>
</dbReference>
<protein>
    <recommendedName>
        <fullName evidence="5">Aminopeptidase N</fullName>
        <ecNumber evidence="4">3.4.11.2</ecNumber>
    </recommendedName>
</protein>
<dbReference type="Gene3D" id="1.10.390.10">
    <property type="entry name" value="Neutral Protease Domain 2"/>
    <property type="match status" value="1"/>
</dbReference>
<sequence length="626" mass="70008">MKYTIALTVLILAAGCSDNKSSISETDANQNTETMEKYANDTHSFSEPNKVAATHLNLDISVSITDRTIQGTATYDLERNNGDTLKLDMRGLEIKKVTGMPGNAALTYEVEEGNELGDGLVITLNDDTKKVAIEYTTSPSAAALMWMDPEQTLGKEAPFMFTQGQAILTRSWIPIQDSPAIRMTYEATVKVPEGLMAVMSAVNPTEKNDTWIYNFKMDQPIPPYLIALAVGDLEFESLGSRTGVYAEPAMIKKAAYEFEDVEKMVDAAEALYGPYRWGQYDLLVLPPSFPFGGMENPRLTFATPTIIAGDQSLTSLVAHELAHSWSGNLVTNATWDDFWLNEGFTVYFESRIMEAVYGADYADMLKVLGAQDLQNTIDELGVESADTHLKLDLDGRDPDDGMTDIAYEKGALFLRSLEQEVGRERFDKFLRNYFDTNAFKTMTTDKFIAYLDSNLLNELDQRPNIDAWIYGPGLPANHPVTDSKLLNKVDSVRVDYLAGKMKPANFPAKEWTTQEWMHFLRGLPADVGSAKMTELDKAFKLTETGNSEIAAAWFLLAIKNDYQPAFPAMAKFLERVGRRKFLKPLYEELAKTDAHKKWALDVYAKARKNYHTVSTQTIDEILGYKA</sequence>
<dbReference type="Gene3D" id="2.60.40.1730">
    <property type="entry name" value="tricorn interacting facor f3 domain"/>
    <property type="match status" value="1"/>
</dbReference>
<dbReference type="PANTHER" id="PTHR45726">
    <property type="entry name" value="LEUKOTRIENE A-4 HYDROLASE"/>
    <property type="match status" value="1"/>
</dbReference>
<feature type="binding site" evidence="14">
    <location>
        <position position="323"/>
    </location>
    <ligand>
        <name>Zn(2+)</name>
        <dbReference type="ChEBI" id="CHEBI:29105"/>
        <note>catalytic</note>
    </ligand>
</feature>
<dbReference type="SUPFAM" id="SSF63737">
    <property type="entry name" value="Leukotriene A4 hydrolase N-terminal domain"/>
    <property type="match status" value="1"/>
</dbReference>
<keyword evidence="8 14" id="KW-0479">Metal-binding</keyword>
<comment type="catalytic activity">
    <reaction evidence="1">
        <text>Release of an N-terminal amino acid, Xaa-|-Yaa- from a peptide, amide or arylamide. Xaa is preferably Ala, but may be most amino acids including Pro (slow action). When a terminal hydrophobic residue is followed by a prolyl residue, the two may be released as an intact Xaa-Pro dipeptide.</text>
        <dbReference type="EC" id="3.4.11.2"/>
    </reaction>
</comment>
<dbReference type="PANTHER" id="PTHR45726:SF3">
    <property type="entry name" value="LEUKOTRIENE A-4 HYDROLASE"/>
    <property type="match status" value="1"/>
</dbReference>
<evidence type="ECO:0000256" key="11">
    <source>
        <dbReference type="ARBA" id="ARBA00023049"/>
    </source>
</evidence>
<evidence type="ECO:0000256" key="13">
    <source>
        <dbReference type="PIRSR" id="PIRSR634015-2"/>
    </source>
</evidence>
<dbReference type="InterPro" id="IPR042097">
    <property type="entry name" value="Aminopeptidase_N-like_N_sf"/>
</dbReference>
<evidence type="ECO:0000256" key="5">
    <source>
        <dbReference type="ARBA" id="ARBA00015611"/>
    </source>
</evidence>
<evidence type="ECO:0000256" key="3">
    <source>
        <dbReference type="ARBA" id="ARBA00010136"/>
    </source>
</evidence>
<dbReference type="SUPFAM" id="SSF48371">
    <property type="entry name" value="ARM repeat"/>
    <property type="match status" value="1"/>
</dbReference>
<name>A0A7K3WWP6_9FLAO</name>
<proteinExistence type="inferred from homology"/>
<dbReference type="EC" id="3.4.11.2" evidence="4"/>
<keyword evidence="11" id="KW-0482">Metalloprotease</keyword>
<dbReference type="InterPro" id="IPR045357">
    <property type="entry name" value="Aminopeptidase_N-like_N"/>
</dbReference>
<dbReference type="Gene3D" id="1.25.40.320">
    <property type="entry name" value="Peptidase M1, leukotriene A4 hydrolase/aminopeptidase C-terminal domain"/>
    <property type="match status" value="1"/>
</dbReference>
<dbReference type="Gene3D" id="3.30.2010.30">
    <property type="match status" value="1"/>
</dbReference>
<evidence type="ECO:0000256" key="4">
    <source>
        <dbReference type="ARBA" id="ARBA00012564"/>
    </source>
</evidence>
<comment type="caution">
    <text evidence="16">The sequence shown here is derived from an EMBL/GenBank/DDBJ whole genome shotgun (WGS) entry which is preliminary data.</text>
</comment>
<dbReference type="PRINTS" id="PR00756">
    <property type="entry name" value="ALADIPTASE"/>
</dbReference>
<evidence type="ECO:0000256" key="12">
    <source>
        <dbReference type="PIRSR" id="PIRSR634015-1"/>
    </source>
</evidence>
<comment type="subcellular location">
    <subcellularLocation>
        <location evidence="2">Cytoplasm</location>
    </subcellularLocation>
</comment>
<feature type="domain" description="Peptidase M1 leukotriene A4 hydrolase/aminopeptidase C-terminal" evidence="15">
    <location>
        <begin position="484"/>
        <end position="622"/>
    </location>
</feature>
<dbReference type="FunFam" id="3.30.2010.30:FF:000001">
    <property type="entry name" value="Leukotriene A(4) hydrolase"/>
    <property type="match status" value="1"/>
</dbReference>
<dbReference type="GO" id="GO:0006508">
    <property type="term" value="P:proteolysis"/>
    <property type="evidence" value="ECO:0007669"/>
    <property type="project" value="UniProtKB-KW"/>
</dbReference>
<keyword evidence="6" id="KW-0963">Cytoplasm</keyword>
<gene>
    <name evidence="16" type="ORF">G3O08_18425</name>
</gene>
<feature type="active site" description="Proton acceptor" evidence="12">
    <location>
        <position position="320"/>
    </location>
</feature>
<dbReference type="Pfam" id="PF09127">
    <property type="entry name" value="Leuk-A4-hydro_C"/>
    <property type="match status" value="1"/>
</dbReference>
<dbReference type="InterPro" id="IPR014782">
    <property type="entry name" value="Peptidase_M1_dom"/>
</dbReference>
<evidence type="ECO:0000256" key="8">
    <source>
        <dbReference type="ARBA" id="ARBA00022723"/>
    </source>
</evidence>
<accession>A0A7K3WWP6</accession>
<evidence type="ECO:0000259" key="15">
    <source>
        <dbReference type="SMART" id="SM01263"/>
    </source>
</evidence>
<reference evidence="16 17" key="1">
    <citation type="submission" date="2020-02" db="EMBL/GenBank/DDBJ databases">
        <title>Out from the shadows clarifying the taxonomy of the family Cryomorphaceae and related taxa by utilizing the GTDB taxonomic framework.</title>
        <authorList>
            <person name="Bowman J.P."/>
        </authorList>
    </citation>
    <scope>NUCLEOTIDE SEQUENCE [LARGE SCALE GENOMIC DNA]</scope>
    <source>
        <strain evidence="16 17">QSSC 1-22</strain>
    </source>
</reference>
<evidence type="ECO:0000256" key="14">
    <source>
        <dbReference type="PIRSR" id="PIRSR634015-3"/>
    </source>
</evidence>
<keyword evidence="17" id="KW-1185">Reference proteome</keyword>
<dbReference type="GO" id="GO:0008237">
    <property type="term" value="F:metallopeptidase activity"/>
    <property type="evidence" value="ECO:0007669"/>
    <property type="project" value="UniProtKB-KW"/>
</dbReference>
<dbReference type="Proteomes" id="UP000486602">
    <property type="component" value="Unassembled WGS sequence"/>
</dbReference>
<evidence type="ECO:0000256" key="2">
    <source>
        <dbReference type="ARBA" id="ARBA00004496"/>
    </source>
</evidence>
<dbReference type="InterPro" id="IPR038502">
    <property type="entry name" value="M1_LTA-4_hydro/amino_C_sf"/>
</dbReference>
<comment type="cofactor">
    <cofactor evidence="14">
        <name>Zn(2+)</name>
        <dbReference type="ChEBI" id="CHEBI:29105"/>
    </cofactor>
    <text evidence="14">Binds 1 zinc ion per subunit.</text>
</comment>
<feature type="binding site" evidence="13">
    <location>
        <begin position="163"/>
        <end position="165"/>
    </location>
    <ligand>
        <name>a peptide</name>
        <dbReference type="ChEBI" id="CHEBI:60466"/>
    </ligand>
</feature>
<comment type="similarity">
    <text evidence="3">Belongs to the peptidase M1 family.</text>
</comment>
<feature type="active site" description="Proton donor" evidence="12">
    <location>
        <position position="407"/>
    </location>
</feature>
<dbReference type="SMART" id="SM01263">
    <property type="entry name" value="Leuk-A4-hydro_C"/>
    <property type="match status" value="1"/>
</dbReference>
<evidence type="ECO:0000256" key="6">
    <source>
        <dbReference type="ARBA" id="ARBA00022490"/>
    </source>
</evidence>
<dbReference type="AlphaFoldDB" id="A0A7K3WWP6"/>
<dbReference type="GO" id="GO:0005737">
    <property type="term" value="C:cytoplasm"/>
    <property type="evidence" value="ECO:0007669"/>
    <property type="project" value="UniProtKB-SubCell"/>
</dbReference>
<feature type="binding site" evidence="13">
    <location>
        <begin position="578"/>
        <end position="580"/>
    </location>
    <ligand>
        <name>a peptide</name>
        <dbReference type="ChEBI" id="CHEBI:60466"/>
    </ligand>
</feature>
<evidence type="ECO:0000256" key="10">
    <source>
        <dbReference type="ARBA" id="ARBA00022833"/>
    </source>
</evidence>
<dbReference type="InterPro" id="IPR016024">
    <property type="entry name" value="ARM-type_fold"/>
</dbReference>
<dbReference type="RefSeq" id="WP_163286925.1">
    <property type="nucleotide sequence ID" value="NZ_JAAGVY010000055.1"/>
</dbReference>
<dbReference type="InterPro" id="IPR027268">
    <property type="entry name" value="Peptidase_M4/M1_CTD_sf"/>
</dbReference>
<dbReference type="InterPro" id="IPR049980">
    <property type="entry name" value="LTA4H_cat"/>
</dbReference>
<keyword evidence="9" id="KW-0378">Hydrolase</keyword>
<feature type="binding site" evidence="13">
    <location>
        <begin position="290"/>
        <end position="295"/>
    </location>
    <ligand>
        <name>a peptide</name>
        <dbReference type="ChEBI" id="CHEBI:60466"/>
    </ligand>
</feature>
<feature type="binding site" evidence="14">
    <location>
        <position position="342"/>
    </location>
    <ligand>
        <name>Zn(2+)</name>
        <dbReference type="ChEBI" id="CHEBI:29105"/>
        <note>catalytic</note>
    </ligand>
</feature>
<evidence type="ECO:0000313" key="17">
    <source>
        <dbReference type="Proteomes" id="UP000486602"/>
    </source>
</evidence>
<dbReference type="SUPFAM" id="SSF55486">
    <property type="entry name" value="Metalloproteases ('zincins'), catalytic domain"/>
    <property type="match status" value="1"/>
</dbReference>
<dbReference type="InterPro" id="IPR034015">
    <property type="entry name" value="M1_LTA4H"/>
</dbReference>